<keyword evidence="4" id="KW-1185">Reference proteome</keyword>
<dbReference type="CDD" id="cd03424">
    <property type="entry name" value="NUDIX_ADPRase_Nudt5_UGPPase_Nudt14"/>
    <property type="match status" value="1"/>
</dbReference>
<dbReference type="RefSeq" id="WP_353545733.1">
    <property type="nucleotide sequence ID" value="NZ_JAGKSB010000001.1"/>
</dbReference>
<dbReference type="GO" id="GO:0016787">
    <property type="term" value="F:hydrolase activity"/>
    <property type="evidence" value="ECO:0007669"/>
    <property type="project" value="UniProtKB-KW"/>
</dbReference>
<dbReference type="AlphaFoldDB" id="A0A8T4H5F8"/>
<accession>A0A8T4H5F8</accession>
<reference evidence="3" key="1">
    <citation type="submission" date="2021-03" db="EMBL/GenBank/DDBJ databases">
        <authorList>
            <person name="Lu T."/>
            <person name="Wang Q."/>
            <person name="Han X."/>
        </authorList>
    </citation>
    <scope>NUCLEOTIDE SEQUENCE</scope>
    <source>
        <strain evidence="3">WQ 2009</strain>
    </source>
</reference>
<dbReference type="PROSITE" id="PS00893">
    <property type="entry name" value="NUDIX_BOX"/>
    <property type="match status" value="1"/>
</dbReference>
<gene>
    <name evidence="3" type="ORF">J5U18_01510</name>
</gene>
<dbReference type="Pfam" id="PF00293">
    <property type="entry name" value="NUDIX"/>
    <property type="match status" value="1"/>
</dbReference>
<dbReference type="PANTHER" id="PTHR11839">
    <property type="entry name" value="UDP/ADP-SUGAR PYROPHOSPHATASE"/>
    <property type="match status" value="1"/>
</dbReference>
<keyword evidence="1 3" id="KW-0378">Hydrolase</keyword>
<dbReference type="PROSITE" id="PS51462">
    <property type="entry name" value="NUDIX"/>
    <property type="match status" value="1"/>
</dbReference>
<dbReference type="GO" id="GO:0006753">
    <property type="term" value="P:nucleoside phosphate metabolic process"/>
    <property type="evidence" value="ECO:0007669"/>
    <property type="project" value="TreeGrafter"/>
</dbReference>
<evidence type="ECO:0000313" key="3">
    <source>
        <dbReference type="EMBL" id="MBP3942252.1"/>
    </source>
</evidence>
<dbReference type="Gene3D" id="3.90.79.10">
    <property type="entry name" value="Nucleoside Triphosphate Pyrophosphohydrolase"/>
    <property type="match status" value="1"/>
</dbReference>
<dbReference type="SUPFAM" id="SSF55811">
    <property type="entry name" value="Nudix"/>
    <property type="match status" value="1"/>
</dbReference>
<dbReference type="PANTHER" id="PTHR11839:SF1">
    <property type="entry name" value="ADP-SUGAR PYROPHOSPHATASE"/>
    <property type="match status" value="1"/>
</dbReference>
<organism evidence="3 4">
    <name type="scientific">Rhinopithecimicrobium faecis</name>
    <dbReference type="NCBI Taxonomy" id="2820698"/>
    <lineage>
        <taxon>Bacteria</taxon>
        <taxon>Pseudomonadati</taxon>
        <taxon>Bacteroidota</taxon>
        <taxon>Sphingobacteriia</taxon>
        <taxon>Sphingobacteriales</taxon>
        <taxon>Sphingobacteriaceae</taxon>
        <taxon>Rhinopithecimicrobium</taxon>
    </lineage>
</organism>
<comment type="caution">
    <text evidence="3">The sequence shown here is derived from an EMBL/GenBank/DDBJ whole genome shotgun (WGS) entry which is preliminary data.</text>
</comment>
<sequence length="181" mass="20907">MEKWKLLNSEYISKAPWATLRKDTCLLPNGRINDHYYVLEYPDWVNMIGITTDQQLLVIRQYRHGAEEILLELPAGTMEPGEDPQYAAEREMLEETGYQFDHIEEIAQQYANPATSANITRTFLMTGGRKIQDQELDFSEDIDVFLISLEEAKKLLLENKFPHALHSSALLYAFLKIGLLQ</sequence>
<feature type="domain" description="Nudix hydrolase" evidence="2">
    <location>
        <begin position="40"/>
        <end position="171"/>
    </location>
</feature>
<evidence type="ECO:0000259" key="2">
    <source>
        <dbReference type="PROSITE" id="PS51462"/>
    </source>
</evidence>
<proteinExistence type="predicted"/>
<evidence type="ECO:0000313" key="4">
    <source>
        <dbReference type="Proteomes" id="UP000679691"/>
    </source>
</evidence>
<dbReference type="InterPro" id="IPR000086">
    <property type="entry name" value="NUDIX_hydrolase_dom"/>
</dbReference>
<name>A0A8T4H5F8_9SPHI</name>
<evidence type="ECO:0000256" key="1">
    <source>
        <dbReference type="ARBA" id="ARBA00022801"/>
    </source>
</evidence>
<dbReference type="EMBL" id="JAGKSB010000001">
    <property type="protein sequence ID" value="MBP3942252.1"/>
    <property type="molecule type" value="Genomic_DNA"/>
</dbReference>
<protein>
    <submittedName>
        <fullName evidence="3">NUDIX hydrolase</fullName>
    </submittedName>
</protein>
<dbReference type="Proteomes" id="UP000679691">
    <property type="component" value="Unassembled WGS sequence"/>
</dbReference>
<dbReference type="InterPro" id="IPR015797">
    <property type="entry name" value="NUDIX_hydrolase-like_dom_sf"/>
</dbReference>
<dbReference type="InterPro" id="IPR020084">
    <property type="entry name" value="NUDIX_hydrolase_CS"/>
</dbReference>
<dbReference type="GO" id="GO:0019693">
    <property type="term" value="P:ribose phosphate metabolic process"/>
    <property type="evidence" value="ECO:0007669"/>
    <property type="project" value="TreeGrafter"/>
</dbReference>